<organism evidence="2 3">
    <name type="scientific">Bacillus paramycoides</name>
    <dbReference type="NCBI Taxonomy" id="2026194"/>
    <lineage>
        <taxon>Bacteria</taxon>
        <taxon>Bacillati</taxon>
        <taxon>Bacillota</taxon>
        <taxon>Bacilli</taxon>
        <taxon>Bacillales</taxon>
        <taxon>Bacillaceae</taxon>
        <taxon>Bacillus</taxon>
        <taxon>Bacillus cereus group</taxon>
    </lineage>
</organism>
<keyword evidence="1" id="KW-0812">Transmembrane</keyword>
<sequence>MILALRTCFLLRKRVMVFMETNGLIWKFYNFSEIVMKIAIFQIIWIALTLMGGIILGLMPATVGLFTVIRKWRMGNEQLRSLVEIYWITFRKEFWKANTIGFALFSIGFLIYLNFSIIRFTNGLMHLLLFICIITFSILFLILLIYVIPVFVHFEFKLQQYLTMSLLLGISFPFHTILLAVGYYILFRLFLWVPGLIPFFSVSVVAFFTMWVSMNIFHTMENKVRETSNFKLSSLNPFFHKKTLPSENQTKEV</sequence>
<feature type="transmembrane region" description="Helical" evidence="1">
    <location>
        <begin position="127"/>
        <end position="154"/>
    </location>
</feature>
<dbReference type="AlphaFoldDB" id="A0A1J9UIC6"/>
<proteinExistence type="predicted"/>
<protein>
    <recommendedName>
        <fullName evidence="4">DUF624 domain-containing protein</fullName>
    </recommendedName>
</protein>
<comment type="caution">
    <text evidence="2">The sequence shown here is derived from an EMBL/GenBank/DDBJ whole genome shotgun (WGS) entry which is preliminary data.</text>
</comment>
<gene>
    <name evidence="2" type="ORF">BAU28_15895</name>
</gene>
<feature type="transmembrane region" description="Helical" evidence="1">
    <location>
        <begin position="166"/>
        <end position="186"/>
    </location>
</feature>
<reference evidence="2 3" key="1">
    <citation type="submission" date="2016-06" db="EMBL/GenBank/DDBJ databases">
        <title>First insights into the genetic diversity and population structure of in the Bacillus cereus group bacteria from diverse marine environments.</title>
        <authorList>
            <person name="Liu Y."/>
            <person name="Lai Q."/>
            <person name="Shao Z."/>
        </authorList>
    </citation>
    <scope>NUCLEOTIDE SEQUENCE [LARGE SCALE GENOMIC DNA]</scope>
    <source>
        <strain evidence="2 3">NH24A2</strain>
    </source>
</reference>
<evidence type="ECO:0000313" key="2">
    <source>
        <dbReference type="EMBL" id="OJD76498.1"/>
    </source>
</evidence>
<name>A0A1J9UIC6_9BACI</name>
<dbReference type="Pfam" id="PF04854">
    <property type="entry name" value="DUF624"/>
    <property type="match status" value="1"/>
</dbReference>
<feature type="transmembrane region" description="Helical" evidence="1">
    <location>
        <begin position="192"/>
        <end position="217"/>
    </location>
</feature>
<evidence type="ECO:0008006" key="4">
    <source>
        <dbReference type="Google" id="ProtNLM"/>
    </source>
</evidence>
<evidence type="ECO:0000313" key="3">
    <source>
        <dbReference type="Proteomes" id="UP000182788"/>
    </source>
</evidence>
<keyword evidence="1" id="KW-0472">Membrane</keyword>
<accession>A0A1J9UIC6</accession>
<feature type="transmembrane region" description="Helical" evidence="1">
    <location>
        <begin position="100"/>
        <end position="121"/>
    </location>
</feature>
<dbReference type="InterPro" id="IPR006938">
    <property type="entry name" value="DUF624"/>
</dbReference>
<dbReference type="Proteomes" id="UP000182788">
    <property type="component" value="Unassembled WGS sequence"/>
</dbReference>
<dbReference type="EMBL" id="MAOI01000087">
    <property type="protein sequence ID" value="OJD76498.1"/>
    <property type="molecule type" value="Genomic_DNA"/>
</dbReference>
<evidence type="ECO:0000256" key="1">
    <source>
        <dbReference type="SAM" id="Phobius"/>
    </source>
</evidence>
<feature type="transmembrane region" description="Helical" evidence="1">
    <location>
        <begin position="43"/>
        <end position="69"/>
    </location>
</feature>
<keyword evidence="1" id="KW-1133">Transmembrane helix</keyword>